<feature type="binding site" evidence="6">
    <location>
        <position position="50"/>
    </location>
    <ligand>
        <name>Zn(2+)</name>
        <dbReference type="ChEBI" id="CHEBI:29105"/>
    </ligand>
</feature>
<comment type="caution">
    <text evidence="6">Lacks conserved residue(s) required for the propagation of feature annotation.</text>
</comment>
<comment type="caution">
    <text evidence="8">The sequence shown here is derived from an EMBL/GenBank/DDBJ whole genome shotgun (WGS) entry which is preliminary data.</text>
</comment>
<feature type="binding site" evidence="6">
    <location>
        <position position="31"/>
    </location>
    <ligand>
        <name>Zn(2+)</name>
        <dbReference type="ChEBI" id="CHEBI:29105"/>
    </ligand>
</feature>
<gene>
    <name evidence="6" type="primary">rps27ae</name>
    <name evidence="8" type="ORF">EYH02_00255</name>
</gene>
<dbReference type="Gene3D" id="6.20.50.180">
    <property type="match status" value="1"/>
</dbReference>
<keyword evidence="5 6" id="KW-0687">Ribonucleoprotein</keyword>
<dbReference type="EMBL" id="DQTV01000007">
    <property type="protein sequence ID" value="HIP56494.1"/>
    <property type="molecule type" value="Genomic_DNA"/>
</dbReference>
<reference evidence="8" key="1">
    <citation type="journal article" date="2020" name="ISME J.">
        <title>Gammaproteobacteria mediating utilization of methyl-, sulfur- and petroleum organic compounds in deep ocean hydrothermal plumes.</title>
        <authorList>
            <person name="Zhou Z."/>
            <person name="Liu Y."/>
            <person name="Pan J."/>
            <person name="Cron B.R."/>
            <person name="Toner B.M."/>
            <person name="Anantharaman K."/>
            <person name="Breier J.A."/>
            <person name="Dick G.J."/>
            <person name="Li M."/>
        </authorList>
    </citation>
    <scope>NUCLEOTIDE SEQUENCE</scope>
    <source>
        <strain evidence="8">SZUA-1435</strain>
    </source>
</reference>
<evidence type="ECO:0000256" key="2">
    <source>
        <dbReference type="ARBA" id="ARBA00022771"/>
    </source>
</evidence>
<evidence type="ECO:0000256" key="4">
    <source>
        <dbReference type="ARBA" id="ARBA00022980"/>
    </source>
</evidence>
<evidence type="ECO:0000256" key="6">
    <source>
        <dbReference type="HAMAP-Rule" id="MF_00777"/>
    </source>
</evidence>
<evidence type="ECO:0000313" key="8">
    <source>
        <dbReference type="EMBL" id="HIP56494.1"/>
    </source>
</evidence>
<feature type="binding site" evidence="6">
    <location>
        <position position="34"/>
    </location>
    <ligand>
        <name>Zn(2+)</name>
        <dbReference type="ChEBI" id="CHEBI:29105"/>
    </ligand>
</feature>
<keyword evidence="2 6" id="KW-0863">Zinc-finger</keyword>
<keyword evidence="1 6" id="KW-0479">Metal-binding</keyword>
<protein>
    <recommendedName>
        <fullName evidence="6">Small ribosomal subunit protein eS31</fullName>
    </recommendedName>
</protein>
<keyword evidence="4 6" id="KW-0689">Ribosomal protein</keyword>
<accession>A0A833DTU3</accession>
<dbReference type="HAMAP" id="MF_00777">
    <property type="entry name" value="Ribosomal_eS31"/>
    <property type="match status" value="1"/>
</dbReference>
<sequence length="65" mass="7718">MAKAKTGKRFRSQLYEYDYNTGTIRLKNKLCPRCGSVMAFHKWPVPRWHCGKCSYTVFLTEEKQK</sequence>
<proteinExistence type="inferred from homology"/>
<dbReference type="GO" id="GO:0008270">
    <property type="term" value="F:zinc ion binding"/>
    <property type="evidence" value="ECO:0007669"/>
    <property type="project" value="UniProtKB-UniRule"/>
</dbReference>
<name>A0A833DTU3_9CREN</name>
<dbReference type="InterPro" id="IPR002906">
    <property type="entry name" value="Ribosomal_eS31"/>
</dbReference>
<dbReference type="SUPFAM" id="SSF57829">
    <property type="entry name" value="Zn-binding ribosomal proteins"/>
    <property type="match status" value="1"/>
</dbReference>
<dbReference type="GO" id="GO:0006412">
    <property type="term" value="P:translation"/>
    <property type="evidence" value="ECO:0007669"/>
    <property type="project" value="UniProtKB-UniRule"/>
</dbReference>
<dbReference type="NCBIfam" id="NF001669">
    <property type="entry name" value="PRK00432.1"/>
    <property type="match status" value="1"/>
</dbReference>
<comment type="subunit">
    <text evidence="6">Part of the 30S ribosomal subunit.</text>
</comment>
<feature type="binding site" evidence="6">
    <location>
        <position position="53"/>
    </location>
    <ligand>
        <name>Zn(2+)</name>
        <dbReference type="ChEBI" id="CHEBI:29105"/>
    </ligand>
</feature>
<feature type="domain" description="Small ribosomal subunit protein eS31" evidence="7">
    <location>
        <begin position="11"/>
        <end position="56"/>
    </location>
</feature>
<dbReference type="AlphaFoldDB" id="A0A833DTU3"/>
<evidence type="ECO:0000259" key="7">
    <source>
        <dbReference type="SMART" id="SM01402"/>
    </source>
</evidence>
<comment type="cofactor">
    <cofactor evidence="6">
        <name>Zn(2+)</name>
        <dbReference type="ChEBI" id="CHEBI:29105"/>
    </cofactor>
    <text evidence="6">Binds 1 zinc ion per subunit.</text>
</comment>
<evidence type="ECO:0000256" key="1">
    <source>
        <dbReference type="ARBA" id="ARBA00022723"/>
    </source>
</evidence>
<dbReference type="InterPro" id="IPR011332">
    <property type="entry name" value="Ribosomal_zn-bd"/>
</dbReference>
<dbReference type="Pfam" id="PF01599">
    <property type="entry name" value="Ribosomal_S27"/>
    <property type="match status" value="1"/>
</dbReference>
<evidence type="ECO:0000256" key="3">
    <source>
        <dbReference type="ARBA" id="ARBA00022833"/>
    </source>
</evidence>
<dbReference type="GO" id="GO:0005840">
    <property type="term" value="C:ribosome"/>
    <property type="evidence" value="ECO:0007669"/>
    <property type="project" value="UniProtKB-KW"/>
</dbReference>
<dbReference type="InterPro" id="IPR022845">
    <property type="entry name" value="Ribosomal_eS31_arc"/>
</dbReference>
<organism evidence="8 9">
    <name type="scientific">Ignisphaera aggregans</name>
    <dbReference type="NCBI Taxonomy" id="334771"/>
    <lineage>
        <taxon>Archaea</taxon>
        <taxon>Thermoproteota</taxon>
        <taxon>Thermoprotei</taxon>
        <taxon>Desulfurococcales</taxon>
        <taxon>Desulfurococcaceae</taxon>
        <taxon>Ignisphaera</taxon>
    </lineage>
</organism>
<comment type="similarity">
    <text evidence="6">Belongs to the eukaryotic ribosomal protein eS31 family.</text>
</comment>
<dbReference type="Proteomes" id="UP000605805">
    <property type="component" value="Unassembled WGS sequence"/>
</dbReference>
<keyword evidence="3 6" id="KW-0862">Zinc</keyword>
<evidence type="ECO:0000313" key="9">
    <source>
        <dbReference type="Proteomes" id="UP000605805"/>
    </source>
</evidence>
<dbReference type="GO" id="GO:1990904">
    <property type="term" value="C:ribonucleoprotein complex"/>
    <property type="evidence" value="ECO:0007669"/>
    <property type="project" value="UniProtKB-KW"/>
</dbReference>
<dbReference type="SMART" id="SM01402">
    <property type="entry name" value="Ribosomal_S27"/>
    <property type="match status" value="1"/>
</dbReference>
<evidence type="ECO:0000256" key="5">
    <source>
        <dbReference type="ARBA" id="ARBA00023274"/>
    </source>
</evidence>
<dbReference type="GO" id="GO:0003735">
    <property type="term" value="F:structural constituent of ribosome"/>
    <property type="evidence" value="ECO:0007669"/>
    <property type="project" value="InterPro"/>
</dbReference>